<proteinExistence type="predicted"/>
<reference evidence="2 3" key="1">
    <citation type="journal article" date="2024" name="Commun. Biol.">
        <title>Comparative genomic analysis of thermophilic fungi reveals convergent evolutionary adaptations and gene losses.</title>
        <authorList>
            <person name="Steindorff A.S."/>
            <person name="Aguilar-Pontes M.V."/>
            <person name="Robinson A.J."/>
            <person name="Andreopoulos B."/>
            <person name="LaButti K."/>
            <person name="Kuo A."/>
            <person name="Mondo S."/>
            <person name="Riley R."/>
            <person name="Otillar R."/>
            <person name="Haridas S."/>
            <person name="Lipzen A."/>
            <person name="Grimwood J."/>
            <person name="Schmutz J."/>
            <person name="Clum A."/>
            <person name="Reid I.D."/>
            <person name="Moisan M.C."/>
            <person name="Butler G."/>
            <person name="Nguyen T.T.M."/>
            <person name="Dewar K."/>
            <person name="Conant G."/>
            <person name="Drula E."/>
            <person name="Henrissat B."/>
            <person name="Hansel C."/>
            <person name="Singer S."/>
            <person name="Hutchinson M.I."/>
            <person name="de Vries R.P."/>
            <person name="Natvig D.O."/>
            <person name="Powell A.J."/>
            <person name="Tsang A."/>
            <person name="Grigoriev I.V."/>
        </authorList>
    </citation>
    <scope>NUCLEOTIDE SEQUENCE [LARGE SCALE GENOMIC DNA]</scope>
    <source>
        <strain evidence="2 3">CBS 494.80</strain>
    </source>
</reference>
<evidence type="ECO:0000313" key="2">
    <source>
        <dbReference type="EMBL" id="KAL2062217.1"/>
    </source>
</evidence>
<dbReference type="EMBL" id="JAZHXI010000017">
    <property type="protein sequence ID" value="KAL2062217.1"/>
    <property type="molecule type" value="Genomic_DNA"/>
</dbReference>
<feature type="compositionally biased region" description="Basic and acidic residues" evidence="1">
    <location>
        <begin position="349"/>
        <end position="359"/>
    </location>
</feature>
<dbReference type="Proteomes" id="UP001595075">
    <property type="component" value="Unassembled WGS sequence"/>
</dbReference>
<evidence type="ECO:0000313" key="3">
    <source>
        <dbReference type="Proteomes" id="UP001595075"/>
    </source>
</evidence>
<feature type="region of interest" description="Disordered" evidence="1">
    <location>
        <begin position="311"/>
        <end position="359"/>
    </location>
</feature>
<protein>
    <submittedName>
        <fullName evidence="2">Uncharacterized protein</fullName>
    </submittedName>
</protein>
<organism evidence="2 3">
    <name type="scientific">Oculimacula yallundae</name>
    <dbReference type="NCBI Taxonomy" id="86028"/>
    <lineage>
        <taxon>Eukaryota</taxon>
        <taxon>Fungi</taxon>
        <taxon>Dikarya</taxon>
        <taxon>Ascomycota</taxon>
        <taxon>Pezizomycotina</taxon>
        <taxon>Leotiomycetes</taxon>
        <taxon>Helotiales</taxon>
        <taxon>Ploettnerulaceae</taxon>
        <taxon>Oculimacula</taxon>
    </lineage>
</organism>
<gene>
    <name evidence="2" type="ORF">VTL71DRAFT_6483</name>
</gene>
<feature type="region of interest" description="Disordered" evidence="1">
    <location>
        <begin position="128"/>
        <end position="152"/>
    </location>
</feature>
<keyword evidence="3" id="KW-1185">Reference proteome</keyword>
<comment type="caution">
    <text evidence="2">The sequence shown here is derived from an EMBL/GenBank/DDBJ whole genome shotgun (WGS) entry which is preliminary data.</text>
</comment>
<sequence>MSINRPPNTGPWSSQMVLLEQLASTYCRLSSEQFQQRHSTIEREFAEEIWALPAGLQWWHSTTKEQKMVHLNWSQWQVERRLWHALLSRHDIQYPIFGIYPRAPIAAMIRLNSNLGSMTTSMQTLSLVPHPRDQGRRNDRGENSRAEGIQASSSTSRLFPAPYAPITFAAAPRAPSASLAPTQAQQGQRPGNHWPILGSTGGIQYSVTLPKGILPYIHGPASNPHSQLQAVELEFECGVQWANSSSPTTIELWAQPRIQGQGANVGVRYCARFLKLYRLEVTAVREAGRKGPRIDEFLQAYLSRLDAETEVPSAQAISGPSQGPSTEAQSMQQQTSSHRLITRNSRRNLNRDRRPQRRD</sequence>
<accession>A0ABR4BXS8</accession>
<feature type="compositionally biased region" description="Basic and acidic residues" evidence="1">
    <location>
        <begin position="130"/>
        <end position="145"/>
    </location>
</feature>
<evidence type="ECO:0000256" key="1">
    <source>
        <dbReference type="SAM" id="MobiDB-lite"/>
    </source>
</evidence>
<feature type="compositionally biased region" description="Polar residues" evidence="1">
    <location>
        <begin position="315"/>
        <end position="339"/>
    </location>
</feature>
<name>A0ABR4BXS8_9HELO</name>